<dbReference type="GO" id="GO:0003700">
    <property type="term" value="F:DNA-binding transcription factor activity"/>
    <property type="evidence" value="ECO:0007669"/>
    <property type="project" value="InterPro"/>
</dbReference>
<keyword evidence="2" id="KW-0238">DNA-binding</keyword>
<dbReference type="PRINTS" id="PR00035">
    <property type="entry name" value="HTHGNTR"/>
</dbReference>
<feature type="domain" description="HTH gntR-type" evidence="4">
    <location>
        <begin position="9"/>
        <end position="76"/>
    </location>
</feature>
<dbReference type="Gene3D" id="1.20.120.530">
    <property type="entry name" value="GntR ligand-binding domain-like"/>
    <property type="match status" value="1"/>
</dbReference>
<proteinExistence type="predicted"/>
<dbReference type="InterPro" id="IPR011711">
    <property type="entry name" value="GntR_C"/>
</dbReference>
<dbReference type="CDD" id="cd07377">
    <property type="entry name" value="WHTH_GntR"/>
    <property type="match status" value="1"/>
</dbReference>
<dbReference type="Gene3D" id="1.10.10.10">
    <property type="entry name" value="Winged helix-like DNA-binding domain superfamily/Winged helix DNA-binding domain"/>
    <property type="match status" value="1"/>
</dbReference>
<dbReference type="GO" id="GO:0003677">
    <property type="term" value="F:DNA binding"/>
    <property type="evidence" value="ECO:0007669"/>
    <property type="project" value="UniProtKB-KW"/>
</dbReference>
<dbReference type="EMBL" id="DXAM01000140">
    <property type="protein sequence ID" value="HJA05134.1"/>
    <property type="molecule type" value="Genomic_DNA"/>
</dbReference>
<evidence type="ECO:0000256" key="2">
    <source>
        <dbReference type="ARBA" id="ARBA00023125"/>
    </source>
</evidence>
<evidence type="ECO:0000313" key="5">
    <source>
        <dbReference type="EMBL" id="HJA05134.1"/>
    </source>
</evidence>
<organism evidence="5 6">
    <name type="scientific">Candidatus Microbacterium stercoravium</name>
    <dbReference type="NCBI Taxonomy" id="2838697"/>
    <lineage>
        <taxon>Bacteria</taxon>
        <taxon>Bacillati</taxon>
        <taxon>Actinomycetota</taxon>
        <taxon>Actinomycetes</taxon>
        <taxon>Micrococcales</taxon>
        <taxon>Microbacteriaceae</taxon>
        <taxon>Microbacterium</taxon>
    </lineage>
</organism>
<dbReference type="PANTHER" id="PTHR43537">
    <property type="entry name" value="TRANSCRIPTIONAL REGULATOR, GNTR FAMILY"/>
    <property type="match status" value="1"/>
</dbReference>
<reference evidence="5" key="2">
    <citation type="submission" date="2021-04" db="EMBL/GenBank/DDBJ databases">
        <authorList>
            <person name="Gilroy R."/>
        </authorList>
    </citation>
    <scope>NUCLEOTIDE SEQUENCE</scope>
    <source>
        <strain evidence="5">ChiHjej8B7-3636</strain>
    </source>
</reference>
<dbReference type="InterPro" id="IPR008920">
    <property type="entry name" value="TF_FadR/GntR_C"/>
</dbReference>
<dbReference type="InterPro" id="IPR036390">
    <property type="entry name" value="WH_DNA-bd_sf"/>
</dbReference>
<dbReference type="PANTHER" id="PTHR43537:SF45">
    <property type="entry name" value="GNTR FAMILY REGULATORY PROTEIN"/>
    <property type="match status" value="1"/>
</dbReference>
<keyword evidence="3" id="KW-0804">Transcription</keyword>
<dbReference type="SMART" id="SM00345">
    <property type="entry name" value="HTH_GNTR"/>
    <property type="match status" value="1"/>
</dbReference>
<dbReference type="PROSITE" id="PS50949">
    <property type="entry name" value="HTH_GNTR"/>
    <property type="match status" value="1"/>
</dbReference>
<evidence type="ECO:0000256" key="3">
    <source>
        <dbReference type="ARBA" id="ARBA00023163"/>
    </source>
</evidence>
<name>A0A9D2H7D6_9MICO</name>
<dbReference type="SUPFAM" id="SSF46785">
    <property type="entry name" value="Winged helix' DNA-binding domain"/>
    <property type="match status" value="1"/>
</dbReference>
<dbReference type="Proteomes" id="UP000824220">
    <property type="component" value="Unassembled WGS sequence"/>
</dbReference>
<evidence type="ECO:0000259" key="4">
    <source>
        <dbReference type="PROSITE" id="PS50949"/>
    </source>
</evidence>
<keyword evidence="1" id="KW-0805">Transcription regulation</keyword>
<protein>
    <submittedName>
        <fullName evidence="5">GntR family transcriptional regulator</fullName>
    </submittedName>
</protein>
<accession>A0A9D2H7D6</accession>
<gene>
    <name evidence="5" type="ORF">H9800_09800</name>
</gene>
<dbReference type="Pfam" id="PF00392">
    <property type="entry name" value="GntR"/>
    <property type="match status" value="1"/>
</dbReference>
<dbReference type="SMART" id="SM00895">
    <property type="entry name" value="FCD"/>
    <property type="match status" value="1"/>
</dbReference>
<sequence length="218" mass="24619">MRDSVRRGAALGEQVADIIRRRIVHGELVQGDRLTEEGVAEEFGVSRGPVRDAVSQLVYEGLVELRRPRGIYIKGLSGEDIEQLYSLRTALEQLAVARAMGAGDESWKPAEELVERMALAAESGDHGAFYRADVAFHSMFYELADHPRLLATWRQYEPTFTALLDVTINHDEDLHESAQSHRALYELIRSGDADAVARELDDHLRRAEERMHLELDAR</sequence>
<dbReference type="SUPFAM" id="SSF48008">
    <property type="entry name" value="GntR ligand-binding domain-like"/>
    <property type="match status" value="1"/>
</dbReference>
<comment type="caution">
    <text evidence="5">The sequence shown here is derived from an EMBL/GenBank/DDBJ whole genome shotgun (WGS) entry which is preliminary data.</text>
</comment>
<dbReference type="Pfam" id="PF07729">
    <property type="entry name" value="FCD"/>
    <property type="match status" value="1"/>
</dbReference>
<evidence type="ECO:0000256" key="1">
    <source>
        <dbReference type="ARBA" id="ARBA00023015"/>
    </source>
</evidence>
<dbReference type="InterPro" id="IPR000524">
    <property type="entry name" value="Tscrpt_reg_HTH_GntR"/>
</dbReference>
<dbReference type="AlphaFoldDB" id="A0A9D2H7D6"/>
<dbReference type="InterPro" id="IPR036388">
    <property type="entry name" value="WH-like_DNA-bd_sf"/>
</dbReference>
<evidence type="ECO:0000313" key="6">
    <source>
        <dbReference type="Proteomes" id="UP000824220"/>
    </source>
</evidence>
<reference evidence="5" key="1">
    <citation type="journal article" date="2021" name="PeerJ">
        <title>Extensive microbial diversity within the chicken gut microbiome revealed by metagenomics and culture.</title>
        <authorList>
            <person name="Gilroy R."/>
            <person name="Ravi A."/>
            <person name="Getino M."/>
            <person name="Pursley I."/>
            <person name="Horton D.L."/>
            <person name="Alikhan N.F."/>
            <person name="Baker D."/>
            <person name="Gharbi K."/>
            <person name="Hall N."/>
            <person name="Watson M."/>
            <person name="Adriaenssens E.M."/>
            <person name="Foster-Nyarko E."/>
            <person name="Jarju S."/>
            <person name="Secka A."/>
            <person name="Antonio M."/>
            <person name="Oren A."/>
            <person name="Chaudhuri R.R."/>
            <person name="La Ragione R."/>
            <person name="Hildebrand F."/>
            <person name="Pallen M.J."/>
        </authorList>
    </citation>
    <scope>NUCLEOTIDE SEQUENCE</scope>
    <source>
        <strain evidence="5">ChiHjej8B7-3636</strain>
    </source>
</reference>